<gene>
    <name evidence="1" type="ORF">CAGGBEG34_30047</name>
</gene>
<accession>G2JBC9</accession>
<dbReference type="EMBL" id="CAFB01000058">
    <property type="protein sequence ID" value="CCD30083.1"/>
    <property type="molecule type" value="Genomic_DNA"/>
</dbReference>
<evidence type="ECO:0000313" key="1">
    <source>
        <dbReference type="EMBL" id="CCD30083.1"/>
    </source>
</evidence>
<keyword evidence="2" id="KW-1185">Reference proteome</keyword>
<sequence length="116" mass="13631">MTTIWDADMNLHDAFLARKAEEKAHGNEHEYGEALIEALMKRRGYSRQHAQETLETEYRGAFDHAADFAEHFVDSMAHFPDFLSVFIDYERLGKWLLTSGTYQTMTLEEKMHVFKR</sequence>
<dbReference type="RefSeq" id="WP_006683160.1">
    <property type="nucleotide sequence ID" value="NZ_CAFB01000058.1"/>
</dbReference>
<proteinExistence type="predicted"/>
<evidence type="ECO:0000313" key="2">
    <source>
        <dbReference type="Proteomes" id="UP000054051"/>
    </source>
</evidence>
<dbReference type="AlphaFoldDB" id="G2JBC9"/>
<comment type="caution">
    <text evidence="1">The sequence shown here is derived from an EMBL/GenBank/DDBJ whole genome shotgun (WGS) entry which is preliminary data.</text>
</comment>
<dbReference type="Proteomes" id="UP000054051">
    <property type="component" value="Unassembled WGS sequence"/>
</dbReference>
<reference evidence="1 2" key="1">
    <citation type="submission" date="2011-08" db="EMBL/GenBank/DDBJ databases">
        <title>The genome of the obligate endobacterium of an arbuscular mycorrhizal fungus reveals an interphylum network of nutritional interactions.</title>
        <authorList>
            <person name="Ghignone S."/>
            <person name="Salvioli A."/>
            <person name="Anca I."/>
            <person name="Lumini E."/>
            <person name="Ortu G."/>
            <person name="Petiti L."/>
            <person name="Cruveiller S."/>
            <person name="Bianciotto V."/>
            <person name="Piffanelli P."/>
            <person name="Lanfranco L."/>
            <person name="Bonfante P."/>
        </authorList>
    </citation>
    <scope>NUCLEOTIDE SEQUENCE [LARGE SCALE GENOMIC DNA]</scope>
    <source>
        <strain evidence="1 2">BEG34</strain>
    </source>
</reference>
<dbReference type="STRING" id="1070319.CAGGBEG34_30047"/>
<dbReference type="Pfam" id="PF07275">
    <property type="entry name" value="ArdA"/>
    <property type="match status" value="1"/>
</dbReference>
<dbReference type="InterPro" id="IPR009899">
    <property type="entry name" value="ArdA"/>
</dbReference>
<organism evidence="1 2">
    <name type="scientific">Candidatus Glomeribacter gigasporarum BEG34</name>
    <dbReference type="NCBI Taxonomy" id="1070319"/>
    <lineage>
        <taxon>Bacteria</taxon>
        <taxon>Pseudomonadati</taxon>
        <taxon>Pseudomonadota</taxon>
        <taxon>Betaproteobacteria</taxon>
        <taxon>Burkholderiales</taxon>
        <taxon>Burkholderiaceae</taxon>
        <taxon>Candidatus Glomeribacter</taxon>
    </lineage>
</organism>
<protein>
    <submittedName>
        <fullName evidence="1">Uncharacterized protein</fullName>
    </submittedName>
</protein>
<name>G2JBC9_9BURK</name>